<dbReference type="PROSITE" id="PS50878">
    <property type="entry name" value="RT_POL"/>
    <property type="match status" value="1"/>
</dbReference>
<dbReference type="PANTHER" id="PTHR33116">
    <property type="entry name" value="REVERSE TRANSCRIPTASE ZINC-BINDING DOMAIN-CONTAINING PROTEIN-RELATED-RELATED"/>
    <property type="match status" value="1"/>
</dbReference>
<feature type="domain" description="Reverse transcriptase" evidence="1">
    <location>
        <begin position="1"/>
        <end position="183"/>
    </location>
</feature>
<dbReference type="Pfam" id="PF13966">
    <property type="entry name" value="zf-RVT"/>
    <property type="match status" value="1"/>
</dbReference>
<organism evidence="2 3">
    <name type="scientific">Tanacetum coccineum</name>
    <dbReference type="NCBI Taxonomy" id="301880"/>
    <lineage>
        <taxon>Eukaryota</taxon>
        <taxon>Viridiplantae</taxon>
        <taxon>Streptophyta</taxon>
        <taxon>Embryophyta</taxon>
        <taxon>Tracheophyta</taxon>
        <taxon>Spermatophyta</taxon>
        <taxon>Magnoliopsida</taxon>
        <taxon>eudicotyledons</taxon>
        <taxon>Gunneridae</taxon>
        <taxon>Pentapetalae</taxon>
        <taxon>asterids</taxon>
        <taxon>campanulids</taxon>
        <taxon>Asterales</taxon>
        <taxon>Asteraceae</taxon>
        <taxon>Asteroideae</taxon>
        <taxon>Anthemideae</taxon>
        <taxon>Anthemidinae</taxon>
        <taxon>Tanacetum</taxon>
    </lineage>
</organism>
<protein>
    <submittedName>
        <fullName evidence="2">RNA-directed DNA polymerase, eukaryota</fullName>
    </submittedName>
</protein>
<accession>A0ABQ4Z3W7</accession>
<dbReference type="EMBL" id="BQNB010010931">
    <property type="protein sequence ID" value="GJS83857.1"/>
    <property type="molecule type" value="Genomic_DNA"/>
</dbReference>
<keyword evidence="2" id="KW-0695">RNA-directed DNA polymerase</keyword>
<keyword evidence="2" id="KW-0808">Transferase</keyword>
<dbReference type="InterPro" id="IPR000477">
    <property type="entry name" value="RT_dom"/>
</dbReference>
<evidence type="ECO:0000313" key="3">
    <source>
        <dbReference type="Proteomes" id="UP001151760"/>
    </source>
</evidence>
<dbReference type="SUPFAM" id="SSF56672">
    <property type="entry name" value="DNA/RNA polymerases"/>
    <property type="match status" value="1"/>
</dbReference>
<dbReference type="PANTHER" id="PTHR33116:SF77">
    <property type="entry name" value="RNA-DIRECTED DNA POLYMERASE"/>
    <property type="match status" value="1"/>
</dbReference>
<evidence type="ECO:0000259" key="1">
    <source>
        <dbReference type="PROSITE" id="PS50878"/>
    </source>
</evidence>
<reference evidence="2" key="1">
    <citation type="journal article" date="2022" name="Int. J. Mol. Sci.">
        <title>Draft Genome of Tanacetum Coccineum: Genomic Comparison of Closely Related Tanacetum-Family Plants.</title>
        <authorList>
            <person name="Yamashiro T."/>
            <person name="Shiraishi A."/>
            <person name="Nakayama K."/>
            <person name="Satake H."/>
        </authorList>
    </citation>
    <scope>NUCLEOTIDE SEQUENCE</scope>
</reference>
<reference evidence="2" key="2">
    <citation type="submission" date="2022-01" db="EMBL/GenBank/DDBJ databases">
        <authorList>
            <person name="Yamashiro T."/>
            <person name="Shiraishi A."/>
            <person name="Satake H."/>
            <person name="Nakayama K."/>
        </authorList>
    </citation>
    <scope>NUCLEOTIDE SEQUENCE</scope>
</reference>
<keyword evidence="3" id="KW-1185">Reference proteome</keyword>
<name>A0ABQ4Z3W7_9ASTR</name>
<proteinExistence type="predicted"/>
<dbReference type="GO" id="GO:0003964">
    <property type="term" value="F:RNA-directed DNA polymerase activity"/>
    <property type="evidence" value="ECO:0007669"/>
    <property type="project" value="UniProtKB-KW"/>
</dbReference>
<gene>
    <name evidence="2" type="ORF">Tco_0750398</name>
</gene>
<comment type="caution">
    <text evidence="2">The sequence shown here is derived from an EMBL/GenBank/DDBJ whole genome shotgun (WGS) entry which is preliminary data.</text>
</comment>
<sequence length="634" mass="72989">MFFKVDFAKAYDSVRWDYLLDVLEAFGFGQTWCNWIRGTFSSARASVLVNGSPSNEFSFHCGLKQGDPLSPFLFILIMESLHLSFSRAVDEGVFKGVQLNGSLSISHLFYADDAMFIGEWSDANLKGIINILKCFFLASGLKINIHKSQLLGVGIPRNVVTQAAASLGCGVMLNQFRYLGVMVGKCMSRHQAWDDVVLKLRSRLSNWKVKTLSIGGRLTLLKSVLGASPLYNMSIFKVPKGVLKNMETIRSNFFNGFDSLKRKITWAAWDKILASKQNGGLGVSSFHALNRALLLKWVWRFVSQDGSLWFRVIHALYGSAIDSHPVSFSSNWCSIVRELHLLSGKGFDFLSFCKKRIGDGNGTRFWLDKWFGDKPLMEIFPRLFALELDKEILVADKMKATLDLSFRRHVRNGSEHQQLEDLYAHMEVVSLSQSKDRWVCDLSGDGVFQVSVVRNFLDNLFLPSHSEPTRWIKYIPIKINVFAWRARRDYLPTRANLNRRGIILESSMCPLCHSEEEDINHVLFRCDLAKIIFRRICRWWDLDWHDIESFSDWFSWFSLIRLTAKSKSMLEGVFCVAWWSIWGLRNRIIFNETPPRRSVIFDDIVSFSFTWCSSRCNRVFSWDSWLKNPHLISL</sequence>
<dbReference type="InterPro" id="IPR026960">
    <property type="entry name" value="RVT-Znf"/>
</dbReference>
<keyword evidence="2" id="KW-0548">Nucleotidyltransferase</keyword>
<evidence type="ECO:0000313" key="2">
    <source>
        <dbReference type="EMBL" id="GJS83857.1"/>
    </source>
</evidence>
<dbReference type="Proteomes" id="UP001151760">
    <property type="component" value="Unassembled WGS sequence"/>
</dbReference>
<dbReference type="Pfam" id="PF00078">
    <property type="entry name" value="RVT_1"/>
    <property type="match status" value="1"/>
</dbReference>
<dbReference type="InterPro" id="IPR043502">
    <property type="entry name" value="DNA/RNA_pol_sf"/>
</dbReference>